<evidence type="ECO:0000313" key="2">
    <source>
        <dbReference type="EMBL" id="BEQ13888.1"/>
    </source>
</evidence>
<feature type="transmembrane region" description="Helical" evidence="1">
    <location>
        <begin position="69"/>
        <end position="86"/>
    </location>
</feature>
<dbReference type="KEGG" id="dmp:FAK_09540"/>
<dbReference type="Proteomes" id="UP001366166">
    <property type="component" value="Chromosome"/>
</dbReference>
<dbReference type="NCBIfam" id="TIGR03165">
    <property type="entry name" value="F1F0_chp_2"/>
    <property type="match status" value="1"/>
</dbReference>
<reference evidence="3" key="1">
    <citation type="journal article" date="2023" name="Arch. Microbiol.">
        <title>Desulfoferula mesophilus gen. nov. sp. nov., a mesophilic sulfate-reducing bacterium isolated from a brackish lake sediment.</title>
        <authorList>
            <person name="Watanabe T."/>
            <person name="Yabe T."/>
            <person name="Tsuji J.M."/>
            <person name="Fukui M."/>
        </authorList>
    </citation>
    <scope>NUCLEOTIDE SEQUENCE [LARGE SCALE GENOMIC DNA]</scope>
    <source>
        <strain evidence="3">12FAK</strain>
    </source>
</reference>
<gene>
    <name evidence="2" type="ORF">FAK_09540</name>
</gene>
<evidence type="ECO:0000256" key="1">
    <source>
        <dbReference type="SAM" id="Phobius"/>
    </source>
</evidence>
<keyword evidence="1" id="KW-1133">Transmembrane helix</keyword>
<protein>
    <submittedName>
        <fullName evidence="2">F1F0 ATPase</fullName>
    </submittedName>
</protein>
<name>A0AAU9EVY7_9BACT</name>
<sequence length="97" mass="10495">MLLEGLQPAYLALAFAAGLAAGWFFFYGLWWTVQRLPSSKHPALLTLGSLGLRMGVSLGVLFLVMAGDWRRLAVAVAGVVVMRLILVRRLRPAAEGA</sequence>
<dbReference type="AlphaFoldDB" id="A0AAU9EVY7"/>
<keyword evidence="3" id="KW-1185">Reference proteome</keyword>
<keyword evidence="1" id="KW-0812">Transmembrane</keyword>
<feature type="transmembrane region" description="Helical" evidence="1">
    <location>
        <begin position="43"/>
        <end position="63"/>
    </location>
</feature>
<dbReference type="InterPro" id="IPR017581">
    <property type="entry name" value="AtpR-like"/>
</dbReference>
<feature type="transmembrane region" description="Helical" evidence="1">
    <location>
        <begin position="12"/>
        <end position="31"/>
    </location>
</feature>
<accession>A0AAU9EVY7</accession>
<dbReference type="Pfam" id="PF12966">
    <property type="entry name" value="AtpR"/>
    <property type="match status" value="1"/>
</dbReference>
<keyword evidence="1" id="KW-0472">Membrane</keyword>
<organism evidence="2 3">
    <name type="scientific">Desulfoferula mesophila</name>
    <dbReference type="NCBI Taxonomy" id="3058419"/>
    <lineage>
        <taxon>Bacteria</taxon>
        <taxon>Pseudomonadati</taxon>
        <taxon>Thermodesulfobacteriota</taxon>
        <taxon>Desulfarculia</taxon>
        <taxon>Desulfarculales</taxon>
        <taxon>Desulfarculaceae</taxon>
        <taxon>Desulfoferula</taxon>
    </lineage>
</organism>
<proteinExistence type="predicted"/>
<dbReference type="EMBL" id="AP028679">
    <property type="protein sequence ID" value="BEQ13888.1"/>
    <property type="molecule type" value="Genomic_DNA"/>
</dbReference>
<evidence type="ECO:0000313" key="3">
    <source>
        <dbReference type="Proteomes" id="UP001366166"/>
    </source>
</evidence>